<name>A0ACC1X7H0_MELAZ</name>
<evidence type="ECO:0000313" key="2">
    <source>
        <dbReference type="Proteomes" id="UP001164539"/>
    </source>
</evidence>
<keyword evidence="1" id="KW-0812">Transmembrane</keyword>
<reference evidence="1 2" key="1">
    <citation type="journal article" date="2023" name="Science">
        <title>Complex scaffold remodeling in plant triterpene biosynthesis.</title>
        <authorList>
            <person name="De La Pena R."/>
            <person name="Hodgson H."/>
            <person name="Liu J.C."/>
            <person name="Stephenson M.J."/>
            <person name="Martin A.C."/>
            <person name="Owen C."/>
            <person name="Harkess A."/>
            <person name="Leebens-Mack J."/>
            <person name="Jimenez L.E."/>
            <person name="Osbourn A."/>
            <person name="Sattely E.S."/>
        </authorList>
    </citation>
    <scope>NUCLEOTIDE SEQUENCE [LARGE SCALE GENOMIC DNA]</scope>
    <source>
        <strain evidence="2">cv. JPN11</strain>
        <tissue evidence="1">Leaf</tissue>
    </source>
</reference>
<keyword evidence="2" id="KW-1185">Reference proteome</keyword>
<accession>A0ACC1X7H0</accession>
<comment type="caution">
    <text evidence="1">The sequence shown here is derived from an EMBL/GenBank/DDBJ whole genome shotgun (WGS) entry which is preliminary data.</text>
</comment>
<organism evidence="1 2">
    <name type="scientific">Melia azedarach</name>
    <name type="common">Chinaberry tree</name>
    <dbReference type="NCBI Taxonomy" id="155640"/>
    <lineage>
        <taxon>Eukaryota</taxon>
        <taxon>Viridiplantae</taxon>
        <taxon>Streptophyta</taxon>
        <taxon>Embryophyta</taxon>
        <taxon>Tracheophyta</taxon>
        <taxon>Spermatophyta</taxon>
        <taxon>Magnoliopsida</taxon>
        <taxon>eudicotyledons</taxon>
        <taxon>Gunneridae</taxon>
        <taxon>Pentapetalae</taxon>
        <taxon>rosids</taxon>
        <taxon>malvids</taxon>
        <taxon>Sapindales</taxon>
        <taxon>Meliaceae</taxon>
        <taxon>Melia</taxon>
    </lineage>
</organism>
<dbReference type="EMBL" id="CM051404">
    <property type="protein sequence ID" value="KAJ4707356.1"/>
    <property type="molecule type" value="Genomic_DNA"/>
</dbReference>
<sequence>MDETSSSAMEITGEIIRRSIHTFLKYFDYFSTTPVMLLLPFSVSALLSSEALFQPYFSFSFHFLGSSAASGFISVLSVNFFVIPFAVSSFLIAKASVIEALNHHKPSVPPPFFSVVSNYGPLILTYLCNLVLIFAINTIIFTLFFFHLNYLKAFGLFLLPGARIFFYSFLGNTVFISNFALIVAGMEHSRKGYAAIFKACALRKGKISMALLLSLSTNLGLAAIEALFRYRVLRTYNFLGGFTTSVVLEGILIAYLYSLIVVLDTIACCLFYKNCCESSDSENESAQRCDVV</sequence>
<gene>
    <name evidence="1" type="ORF">OWV82_020887</name>
</gene>
<proteinExistence type="predicted"/>
<dbReference type="Proteomes" id="UP001164539">
    <property type="component" value="Chromosome 11"/>
</dbReference>
<protein>
    <submittedName>
        <fullName evidence="1">Transmembrane protein</fullName>
    </submittedName>
</protein>
<evidence type="ECO:0000313" key="1">
    <source>
        <dbReference type="EMBL" id="KAJ4707356.1"/>
    </source>
</evidence>
<keyword evidence="1" id="KW-0472">Membrane</keyword>